<evidence type="ECO:0000256" key="1">
    <source>
        <dbReference type="SAM" id="MobiDB-lite"/>
    </source>
</evidence>
<protein>
    <submittedName>
        <fullName evidence="4">Reverse transcriptase domain-containing protein</fullName>
    </submittedName>
</protein>
<dbReference type="PANTHER" id="PTHR47027:SF26">
    <property type="entry name" value="REVERSE TRANSCRIPTASE DOMAIN-CONTAINING PROTEIN"/>
    <property type="match status" value="1"/>
</dbReference>
<proteinExistence type="predicted"/>
<dbReference type="AlphaFoldDB" id="A0A183SEK6"/>
<dbReference type="WBParaSite" id="SSLN_0000274101-mRNA-1">
    <property type="protein sequence ID" value="SSLN_0000274101-mRNA-1"/>
    <property type="gene ID" value="SSLN_0000274101"/>
</dbReference>
<sequence length="391" mass="44052">MRERLILNGHLEQRLLSESQCDFNRHRGSIDMIFANRPLQEKCQEIRTHLYTTLVDLTKAIDTLNRAGLRKILQKFGCPERFTHMLRQLHDGMMARVTDNGMISEASAVTNGVKQGCALTTNLFSLLLFAMPMDAYRDERPGIRIAYSGEELLNTRRSRPQGREGQLRTWLETVRRDMEVVLGSAYAVSVACEKKGLRCPGILDIFKHGEEALCKDYLQGVDPKVQMWDILALLDDEVYDLTRLADISMASTPSVVLDGLRKILWSSEHRWVLQSEFQRPSRLEGFPHYGRNSPENSGAAKVCPGVRDPQIQKALLWERLLALALTREEEVLQASFKQPPWSLFDVIAVHLTSPAMPSPKRLGSPSPRAPCPTKAIGVGPRLDVDSSAGFF</sequence>
<dbReference type="EMBL" id="UYSU01032305">
    <property type="protein sequence ID" value="VDL89039.1"/>
    <property type="molecule type" value="Genomic_DNA"/>
</dbReference>
<dbReference type="OrthoDB" id="786357at2759"/>
<dbReference type="PANTHER" id="PTHR47027">
    <property type="entry name" value="REVERSE TRANSCRIPTASE DOMAIN-CONTAINING PROTEIN"/>
    <property type="match status" value="1"/>
</dbReference>
<organism evidence="4">
    <name type="scientific">Schistocephalus solidus</name>
    <name type="common">Tapeworm</name>
    <dbReference type="NCBI Taxonomy" id="70667"/>
    <lineage>
        <taxon>Eukaryota</taxon>
        <taxon>Metazoa</taxon>
        <taxon>Spiralia</taxon>
        <taxon>Lophotrochozoa</taxon>
        <taxon>Platyhelminthes</taxon>
        <taxon>Cestoda</taxon>
        <taxon>Eucestoda</taxon>
        <taxon>Diphyllobothriidea</taxon>
        <taxon>Diphyllobothriidae</taxon>
        <taxon>Schistocephalus</taxon>
    </lineage>
</organism>
<keyword evidence="3" id="KW-1185">Reference proteome</keyword>
<evidence type="ECO:0000313" key="2">
    <source>
        <dbReference type="EMBL" id="VDL89039.1"/>
    </source>
</evidence>
<evidence type="ECO:0000313" key="3">
    <source>
        <dbReference type="Proteomes" id="UP000275846"/>
    </source>
</evidence>
<accession>A0A183SEK6</accession>
<dbReference type="Proteomes" id="UP000275846">
    <property type="component" value="Unassembled WGS sequence"/>
</dbReference>
<evidence type="ECO:0000313" key="4">
    <source>
        <dbReference type="WBParaSite" id="SSLN_0000274101-mRNA-1"/>
    </source>
</evidence>
<reference evidence="2 3" key="2">
    <citation type="submission" date="2018-11" db="EMBL/GenBank/DDBJ databases">
        <authorList>
            <consortium name="Pathogen Informatics"/>
        </authorList>
    </citation>
    <scope>NUCLEOTIDE SEQUENCE [LARGE SCALE GENOMIC DNA]</scope>
    <source>
        <strain evidence="2 3">NST_G2</strain>
    </source>
</reference>
<feature type="region of interest" description="Disordered" evidence="1">
    <location>
        <begin position="357"/>
        <end position="378"/>
    </location>
</feature>
<gene>
    <name evidence="2" type="ORF">SSLN_LOCUS2654</name>
</gene>
<name>A0A183SEK6_SCHSO</name>
<reference evidence="4" key="1">
    <citation type="submission" date="2016-06" db="UniProtKB">
        <authorList>
            <consortium name="WormBaseParasite"/>
        </authorList>
    </citation>
    <scope>IDENTIFICATION</scope>
</reference>